<accession>A0ABR4PUQ4</accession>
<protein>
    <recommendedName>
        <fullName evidence="3">Alpha/beta hydrolase fold-3 domain-containing protein</fullName>
    </recommendedName>
</protein>
<evidence type="ECO:0000256" key="1">
    <source>
        <dbReference type="ARBA" id="ARBA00022801"/>
    </source>
</evidence>
<evidence type="ECO:0000313" key="5">
    <source>
        <dbReference type="Proteomes" id="UP001629113"/>
    </source>
</evidence>
<dbReference type="PANTHER" id="PTHR48081">
    <property type="entry name" value="AB HYDROLASE SUPERFAMILY PROTEIN C4A8.06C"/>
    <property type="match status" value="1"/>
</dbReference>
<dbReference type="Proteomes" id="UP001629113">
    <property type="component" value="Unassembled WGS sequence"/>
</dbReference>
<feature type="transmembrane region" description="Helical" evidence="2">
    <location>
        <begin position="23"/>
        <end position="43"/>
    </location>
</feature>
<evidence type="ECO:0000256" key="2">
    <source>
        <dbReference type="SAM" id="Phobius"/>
    </source>
</evidence>
<keyword evidence="2" id="KW-1133">Transmembrane helix</keyword>
<dbReference type="PANTHER" id="PTHR48081:SF31">
    <property type="entry name" value="STERYL ACETYL HYDROLASE MUG81-RELATED"/>
    <property type="match status" value="1"/>
</dbReference>
<keyword evidence="2" id="KW-0812">Transmembrane</keyword>
<name>A0ABR4PUQ4_9HELO</name>
<gene>
    <name evidence="4" type="ORF">PVAG01_00599</name>
</gene>
<comment type="caution">
    <text evidence="4">The sequence shown here is derived from an EMBL/GenBank/DDBJ whole genome shotgun (WGS) entry which is preliminary data.</text>
</comment>
<evidence type="ECO:0000313" key="4">
    <source>
        <dbReference type="EMBL" id="KAL3427090.1"/>
    </source>
</evidence>
<keyword evidence="2" id="KW-0472">Membrane</keyword>
<organism evidence="4 5">
    <name type="scientific">Phlyctema vagabunda</name>
    <dbReference type="NCBI Taxonomy" id="108571"/>
    <lineage>
        <taxon>Eukaryota</taxon>
        <taxon>Fungi</taxon>
        <taxon>Dikarya</taxon>
        <taxon>Ascomycota</taxon>
        <taxon>Pezizomycotina</taxon>
        <taxon>Leotiomycetes</taxon>
        <taxon>Helotiales</taxon>
        <taxon>Dermateaceae</taxon>
        <taxon>Phlyctema</taxon>
    </lineage>
</organism>
<dbReference type="SUPFAM" id="SSF53474">
    <property type="entry name" value="alpha/beta-Hydrolases"/>
    <property type="match status" value="1"/>
</dbReference>
<sequence>MSSSYRSQKATANSLTLLEKLDIIPAVASVLSNVVAAFVAGAIRSKKTAGPLWYRYVRLSSIRAATSRFSARQQHLLFVPTDTIYEQFCKEANIQPDSEVLEDGTKAHWLGDKNAEKLIINFHGGGYVVPASPGMFKFMHSISEHLKAQGKPVAILFLSYDLAPGATYPRQLQQAAALMLHVLNNLHRSPKNIFMTGDSAGAHLMLSLLSHIAHPWNENHPSSSSAIALKGGIPKIELSERLGGAILISPWVSFNLKDDSFTRNARKDCIATQAGTQWSRAFMNSPHPHTANSDFYNQAITAPPSWWKDLTVEEVLVVAGADEVLVDGITQFVKKLSTGLGSDRVEFLAAKDEYHDQPNLDIELGYTQDGAQSRRIKGWLGSKL</sequence>
<keyword evidence="1" id="KW-0378">Hydrolase</keyword>
<evidence type="ECO:0000259" key="3">
    <source>
        <dbReference type="Pfam" id="PF07859"/>
    </source>
</evidence>
<reference evidence="4 5" key="1">
    <citation type="submission" date="2024-06" db="EMBL/GenBank/DDBJ databases">
        <title>Complete genome of Phlyctema vagabunda strain 19-DSS-EL-015.</title>
        <authorList>
            <person name="Fiorenzani C."/>
        </authorList>
    </citation>
    <scope>NUCLEOTIDE SEQUENCE [LARGE SCALE GENOMIC DNA]</scope>
    <source>
        <strain evidence="4 5">19-DSS-EL-015</strain>
    </source>
</reference>
<dbReference type="Pfam" id="PF07859">
    <property type="entry name" value="Abhydrolase_3"/>
    <property type="match status" value="1"/>
</dbReference>
<dbReference type="EMBL" id="JBFCZG010000001">
    <property type="protein sequence ID" value="KAL3427090.1"/>
    <property type="molecule type" value="Genomic_DNA"/>
</dbReference>
<proteinExistence type="predicted"/>
<dbReference type="Gene3D" id="3.40.50.1820">
    <property type="entry name" value="alpha/beta hydrolase"/>
    <property type="match status" value="1"/>
</dbReference>
<dbReference type="InterPro" id="IPR029058">
    <property type="entry name" value="AB_hydrolase_fold"/>
</dbReference>
<keyword evidence="5" id="KW-1185">Reference proteome</keyword>
<dbReference type="InterPro" id="IPR050300">
    <property type="entry name" value="GDXG_lipolytic_enzyme"/>
</dbReference>
<dbReference type="InterPro" id="IPR013094">
    <property type="entry name" value="AB_hydrolase_3"/>
</dbReference>
<feature type="domain" description="Alpha/beta hydrolase fold-3" evidence="3">
    <location>
        <begin position="119"/>
        <end position="356"/>
    </location>
</feature>